<evidence type="ECO:0000313" key="2">
    <source>
        <dbReference type="EMBL" id="MFC3084696.1"/>
    </source>
</evidence>
<dbReference type="Pfam" id="PF05437">
    <property type="entry name" value="AzlD"/>
    <property type="match status" value="1"/>
</dbReference>
<feature type="transmembrane region" description="Helical" evidence="1">
    <location>
        <begin position="47"/>
        <end position="74"/>
    </location>
</feature>
<feature type="transmembrane region" description="Helical" evidence="1">
    <location>
        <begin position="81"/>
        <end position="98"/>
    </location>
</feature>
<comment type="caution">
    <text evidence="2">The sequence shown here is derived from an EMBL/GenBank/DDBJ whole genome shotgun (WGS) entry which is preliminary data.</text>
</comment>
<proteinExistence type="predicted"/>
<evidence type="ECO:0000313" key="3">
    <source>
        <dbReference type="Proteomes" id="UP001595445"/>
    </source>
</evidence>
<protein>
    <submittedName>
        <fullName evidence="2">AzlD family protein</fullName>
    </submittedName>
</protein>
<name>A0ABV7DNU9_9RHOB</name>
<keyword evidence="1" id="KW-0472">Membrane</keyword>
<dbReference type="InterPro" id="IPR008407">
    <property type="entry name" value="Brnchd-chn_aa_trnsp_AzlD"/>
</dbReference>
<keyword evidence="1" id="KW-1133">Transmembrane helix</keyword>
<dbReference type="Proteomes" id="UP001595445">
    <property type="component" value="Unassembled WGS sequence"/>
</dbReference>
<organism evidence="2 3">
    <name type="scientific">Tabrizicola soli</name>
    <dbReference type="NCBI Taxonomy" id="2185115"/>
    <lineage>
        <taxon>Bacteria</taxon>
        <taxon>Pseudomonadati</taxon>
        <taxon>Pseudomonadota</taxon>
        <taxon>Alphaproteobacteria</taxon>
        <taxon>Rhodobacterales</taxon>
        <taxon>Paracoccaceae</taxon>
        <taxon>Tabrizicola</taxon>
    </lineage>
</organism>
<keyword evidence="3" id="KW-1185">Reference proteome</keyword>
<gene>
    <name evidence="2" type="ORF">ACFOD6_01425</name>
</gene>
<keyword evidence="1" id="KW-0812">Transmembrane</keyword>
<dbReference type="RefSeq" id="WP_197642507.1">
    <property type="nucleotide sequence ID" value="NZ_JAEACP010000005.1"/>
</dbReference>
<evidence type="ECO:0000256" key="1">
    <source>
        <dbReference type="SAM" id="Phobius"/>
    </source>
</evidence>
<sequence>MTGNFPLLLLVMGAAALLCRIAGFTLMRLVPVSPRLEAALRATPLAVMAAISALAVQAGGLAEGLALTAVVALTKVLGSDVAAAILGVGIVAGLRWAGL</sequence>
<accession>A0ABV7DNU9</accession>
<reference evidence="3" key="1">
    <citation type="journal article" date="2019" name="Int. J. Syst. Evol. Microbiol.">
        <title>The Global Catalogue of Microorganisms (GCM) 10K type strain sequencing project: providing services to taxonomists for standard genome sequencing and annotation.</title>
        <authorList>
            <consortium name="The Broad Institute Genomics Platform"/>
            <consortium name="The Broad Institute Genome Sequencing Center for Infectious Disease"/>
            <person name="Wu L."/>
            <person name="Ma J."/>
        </authorList>
    </citation>
    <scope>NUCLEOTIDE SEQUENCE [LARGE SCALE GENOMIC DNA]</scope>
    <source>
        <strain evidence="3">KCTC 62102</strain>
    </source>
</reference>
<dbReference type="EMBL" id="JBHRSM010000001">
    <property type="protein sequence ID" value="MFC3084696.1"/>
    <property type="molecule type" value="Genomic_DNA"/>
</dbReference>